<dbReference type="GO" id="GO:0043165">
    <property type="term" value="P:Gram-negative-bacterium-type cell outer membrane assembly"/>
    <property type="evidence" value="ECO:0007669"/>
    <property type="project" value="UniProtKB-UniRule"/>
</dbReference>
<evidence type="ECO:0000259" key="6">
    <source>
        <dbReference type="Pfam" id="PF03968"/>
    </source>
</evidence>
<dbReference type="AlphaFoldDB" id="A0A2W4RI08"/>
<dbReference type="EMBL" id="QJPH01000228">
    <property type="protein sequence ID" value="PZN82296.1"/>
    <property type="molecule type" value="Genomic_DNA"/>
</dbReference>
<keyword evidence="5" id="KW-1133">Transmembrane helix</keyword>
<gene>
    <name evidence="4 7" type="primary">lptA</name>
    <name evidence="7" type="ORF">DM484_06620</name>
</gene>
<dbReference type="GO" id="GO:0001530">
    <property type="term" value="F:lipopolysaccharide binding"/>
    <property type="evidence" value="ECO:0007669"/>
    <property type="project" value="InterPro"/>
</dbReference>
<dbReference type="Gene3D" id="2.60.450.10">
    <property type="entry name" value="Lipopolysaccharide (LPS) transport protein A like domain"/>
    <property type="match status" value="1"/>
</dbReference>
<keyword evidence="5" id="KW-0472">Membrane</keyword>
<proteinExistence type="inferred from homology"/>
<dbReference type="Pfam" id="PF03968">
    <property type="entry name" value="LptD_N"/>
    <property type="match status" value="1"/>
</dbReference>
<accession>A0A2W4RI08</accession>
<comment type="subunit">
    <text evidence="4">Component of the lipopolysaccharide transport and assembly complex.</text>
</comment>
<evidence type="ECO:0000313" key="8">
    <source>
        <dbReference type="Proteomes" id="UP000249396"/>
    </source>
</evidence>
<dbReference type="GO" id="GO:0009279">
    <property type="term" value="C:cell outer membrane"/>
    <property type="evidence" value="ECO:0007669"/>
    <property type="project" value="TreeGrafter"/>
</dbReference>
<sequence length="210" mass="23527">MFLCWVQTTQAAGMVRKSILNPPLRLTCSRMCGESMKSVNRLFLLAMLVFINVPVLALDTDSKQPMYIESDSATYDEGKGMTEYRGNVKYSQGSIESQSDKMIVYQKDGKTERVESFGKPTRIKQTPEPGKPDWHGIGLRSEYFPDTGVLILHEKALAWQGDNPETGNRVSSERIQYDSKNSVMKAGTMSGHDRVKVILPPEKEKAEGSQ</sequence>
<evidence type="ECO:0000256" key="2">
    <source>
        <dbReference type="ARBA" id="ARBA00022729"/>
    </source>
</evidence>
<evidence type="ECO:0000256" key="5">
    <source>
        <dbReference type="SAM" id="Phobius"/>
    </source>
</evidence>
<keyword evidence="5" id="KW-0812">Transmembrane</keyword>
<feature type="transmembrane region" description="Helical" evidence="5">
    <location>
        <begin position="39"/>
        <end position="58"/>
    </location>
</feature>
<dbReference type="PANTHER" id="PTHR36504">
    <property type="entry name" value="LIPOPOLYSACCHARIDE EXPORT SYSTEM PROTEIN LPTA"/>
    <property type="match status" value="1"/>
</dbReference>
<keyword evidence="3 4" id="KW-0574">Periplasm</keyword>
<dbReference type="InterPro" id="IPR052037">
    <property type="entry name" value="LPS_export_LptA"/>
</dbReference>
<evidence type="ECO:0000256" key="1">
    <source>
        <dbReference type="ARBA" id="ARBA00022448"/>
    </source>
</evidence>
<name>A0A2W4RI08_9GAMM</name>
<evidence type="ECO:0000256" key="4">
    <source>
        <dbReference type="HAMAP-Rule" id="MF_01914"/>
    </source>
</evidence>
<dbReference type="GO" id="GO:0015920">
    <property type="term" value="P:lipopolysaccharide transport"/>
    <property type="evidence" value="ECO:0007669"/>
    <property type="project" value="UniProtKB-UniRule"/>
</dbReference>
<comment type="similarity">
    <text evidence="4">Belongs to the LptA family.</text>
</comment>
<dbReference type="NCBIfam" id="TIGR03002">
    <property type="entry name" value="outer_YhbN_LptA"/>
    <property type="match status" value="1"/>
</dbReference>
<dbReference type="PANTHER" id="PTHR36504:SF1">
    <property type="entry name" value="LIPOPOLYSACCHARIDE EXPORT SYSTEM PROTEIN LPTA"/>
    <property type="match status" value="1"/>
</dbReference>
<comment type="caution">
    <text evidence="7">The sequence shown here is derived from an EMBL/GenBank/DDBJ whole genome shotgun (WGS) entry which is preliminary data.</text>
</comment>
<protein>
    <recommendedName>
        <fullName evidence="4">Lipopolysaccharide export system protein LptA</fullName>
    </recommendedName>
</protein>
<dbReference type="GO" id="GO:0017089">
    <property type="term" value="F:glycolipid transfer activity"/>
    <property type="evidence" value="ECO:0007669"/>
    <property type="project" value="TreeGrafter"/>
</dbReference>
<dbReference type="InterPro" id="IPR005653">
    <property type="entry name" value="OstA-like_N"/>
</dbReference>
<evidence type="ECO:0000256" key="3">
    <source>
        <dbReference type="ARBA" id="ARBA00022764"/>
    </source>
</evidence>
<dbReference type="Proteomes" id="UP000249396">
    <property type="component" value="Unassembled WGS sequence"/>
</dbReference>
<dbReference type="HAMAP" id="MF_01914">
    <property type="entry name" value="LPS_assembly_LptA"/>
    <property type="match status" value="1"/>
</dbReference>
<keyword evidence="2" id="KW-0732">Signal</keyword>
<dbReference type="InterPro" id="IPR014340">
    <property type="entry name" value="LptA"/>
</dbReference>
<keyword evidence="1 4" id="KW-0813">Transport</keyword>
<feature type="domain" description="Organic solvent tolerance-like N-terminal" evidence="6">
    <location>
        <begin position="67"/>
        <end position="181"/>
    </location>
</feature>
<organism evidence="7 8">
    <name type="scientific">Candidatus Methylumidiphilus alinenensis</name>
    <dbReference type="NCBI Taxonomy" id="2202197"/>
    <lineage>
        <taxon>Bacteria</taxon>
        <taxon>Pseudomonadati</taxon>
        <taxon>Pseudomonadota</taxon>
        <taxon>Gammaproteobacteria</taxon>
        <taxon>Methylococcales</taxon>
        <taxon>Candidatus Methylumidiphilus</taxon>
    </lineage>
</organism>
<comment type="function">
    <text evidence="4">Involved in the assembly of lipopolysaccharide (LPS). Required for the translocation of LPS from the inner membrane to the outer membrane. May form a bridge between the inner membrane and the outer membrane, via interactions with LptC and LptD, thereby facilitating LPS transfer across the periplasm.</text>
</comment>
<comment type="subcellular location">
    <subcellularLocation>
        <location evidence="4">Periplasm</location>
    </subcellularLocation>
</comment>
<evidence type="ECO:0000313" key="7">
    <source>
        <dbReference type="EMBL" id="PZN82296.1"/>
    </source>
</evidence>
<dbReference type="GO" id="GO:0030288">
    <property type="term" value="C:outer membrane-bounded periplasmic space"/>
    <property type="evidence" value="ECO:0007669"/>
    <property type="project" value="TreeGrafter"/>
</dbReference>
<reference evidence="7 8" key="1">
    <citation type="journal article" date="2018" name="Aquat. Microb. Ecol.">
        <title>Gammaproteobacterial methanotrophs dominate.</title>
        <authorList>
            <person name="Rissanen A.J."/>
            <person name="Saarenheimo J."/>
            <person name="Tiirola M."/>
            <person name="Peura S."/>
            <person name="Aalto S.L."/>
            <person name="Karvinen A."/>
            <person name="Nykanen H."/>
        </authorList>
    </citation>
    <scope>NUCLEOTIDE SEQUENCE [LARGE SCALE GENOMIC DNA]</scope>
    <source>
        <strain evidence="7">AMbin10</strain>
    </source>
</reference>